<feature type="compositionally biased region" description="Polar residues" evidence="1">
    <location>
        <begin position="107"/>
        <end position="116"/>
    </location>
</feature>
<proteinExistence type="predicted"/>
<dbReference type="Proteomes" id="UP000595662">
    <property type="component" value="Chromosome 2"/>
</dbReference>
<feature type="region of interest" description="Disordered" evidence="1">
    <location>
        <begin position="44"/>
        <end position="73"/>
    </location>
</feature>
<name>A0A7T6XJE4_PENDI</name>
<dbReference type="RefSeq" id="XP_065956339.1">
    <property type="nucleotide sequence ID" value="XM_066101256.1"/>
</dbReference>
<dbReference type="AlphaFoldDB" id="A0A7T6XJE4"/>
<dbReference type="EMBL" id="CP060775">
    <property type="protein sequence ID" value="QQK42219.1"/>
    <property type="molecule type" value="Genomic_DNA"/>
</dbReference>
<feature type="region of interest" description="Disordered" evidence="1">
    <location>
        <begin position="105"/>
        <end position="124"/>
    </location>
</feature>
<evidence type="ECO:0000313" key="3">
    <source>
        <dbReference type="Proteomes" id="UP000595662"/>
    </source>
</evidence>
<accession>A0A7T6XJE4</accession>
<organism evidence="2 3">
    <name type="scientific">Penicillium digitatum</name>
    <name type="common">Green mold</name>
    <dbReference type="NCBI Taxonomy" id="36651"/>
    <lineage>
        <taxon>Eukaryota</taxon>
        <taxon>Fungi</taxon>
        <taxon>Dikarya</taxon>
        <taxon>Ascomycota</taxon>
        <taxon>Pezizomycotina</taxon>
        <taxon>Eurotiomycetes</taxon>
        <taxon>Eurotiomycetidae</taxon>
        <taxon>Eurotiales</taxon>
        <taxon>Aspergillaceae</taxon>
        <taxon>Penicillium</taxon>
    </lineage>
</organism>
<sequence>MNYSLALETLRNATDEDIQNQLSDTIQTLKALGERLQFGFISTTPYTVDTNTPPPSDRGRQSPSSAADTTADEPTTYEFTADALPASSVESTRTVARHTSDVLNVLEQPTANSTRTQRPRYQRHRTKKTLVERLVGAMQGHISWIRDTILTGDDIISYKRGLSEDARLEDYRRVEGNGTPNNQTKLLRLLSIRSLAQDFVQEPRGENKLQTLTEFVFSTRHGKLDTKECNTSRFRGRCHQISEFVACHPLLSSAPDANRAINKGIKHLLFERVLKKRLDELRLPDTCEAVSAILGLSMEDFRTLTFAQMPQLVDALISNDASIYLPTEDGTQKDKSHVLDVVRDIHDWFADLQSRYNNIRTGDSTPESEWSIAKRRCHDDLNACPKLLSYPSRYQQRAGILGSPPDESQITTPLLLEPGIERHVSELGVNFFEFTNQSFLESEYPRSEANSLLEDTSAAGVDHSFDNTFQAAPYGTQQLFADIETQPVDFAVPCDPLFTELAPCLSAQLFNSSLPPLYLT</sequence>
<dbReference type="GeneID" id="90952816"/>
<gene>
    <name evidence="2" type="ORF">Pdw03_6120</name>
</gene>
<evidence type="ECO:0000256" key="1">
    <source>
        <dbReference type="SAM" id="MobiDB-lite"/>
    </source>
</evidence>
<protein>
    <submittedName>
        <fullName evidence="2">Uncharacterized protein</fullName>
    </submittedName>
</protein>
<evidence type="ECO:0000313" key="2">
    <source>
        <dbReference type="EMBL" id="QQK42219.1"/>
    </source>
</evidence>
<reference evidence="2 3" key="1">
    <citation type="submission" date="2020-08" db="EMBL/GenBank/DDBJ databases">
        <title>The completed genome sequence of the pathogenic ascomycete fungus Penicillium digitatum.</title>
        <authorList>
            <person name="Wang M."/>
        </authorList>
    </citation>
    <scope>NUCLEOTIDE SEQUENCE [LARGE SCALE GENOMIC DNA]</scope>
    <source>
        <strain evidence="2 3">PdW03</strain>
    </source>
</reference>